<reference evidence="1" key="1">
    <citation type="submission" date="2018-05" db="EMBL/GenBank/DDBJ databases">
        <authorList>
            <person name="Lanie J.A."/>
            <person name="Ng W.-L."/>
            <person name="Kazmierczak K.M."/>
            <person name="Andrzejewski T.M."/>
            <person name="Davidsen T.M."/>
            <person name="Wayne K.J."/>
            <person name="Tettelin H."/>
            <person name="Glass J.I."/>
            <person name="Rusch D."/>
            <person name="Podicherti R."/>
            <person name="Tsui H.-C.T."/>
            <person name="Winkler M.E."/>
        </authorList>
    </citation>
    <scope>NUCLEOTIDE SEQUENCE</scope>
</reference>
<dbReference type="SUPFAM" id="SSF51197">
    <property type="entry name" value="Clavaminate synthase-like"/>
    <property type="match status" value="1"/>
</dbReference>
<name>A0A382XHI6_9ZZZZ</name>
<dbReference type="EMBL" id="UINC01167662">
    <property type="protein sequence ID" value="SVD70299.1"/>
    <property type="molecule type" value="Genomic_DNA"/>
</dbReference>
<sequence>MSEKEPYVTMSDREKYLYDLQGFLVIKDFLTDTEVKTLNEALDANQDKHGGYSPPNSYSGDWRGSAFEGKYAPFRHYAGMLTWEKPWCQPFRDLL</sequence>
<accession>A0A382XHI6</accession>
<dbReference type="AlphaFoldDB" id="A0A382XHI6"/>
<dbReference type="Gene3D" id="2.60.120.620">
    <property type="entry name" value="q2cbj1_9rhob like domain"/>
    <property type="match status" value="1"/>
</dbReference>
<evidence type="ECO:0000313" key="1">
    <source>
        <dbReference type="EMBL" id="SVD70299.1"/>
    </source>
</evidence>
<protein>
    <recommendedName>
        <fullName evidence="2">Phytanoyl-CoA dioxygenase</fullName>
    </recommendedName>
</protein>
<feature type="non-terminal residue" evidence="1">
    <location>
        <position position="95"/>
    </location>
</feature>
<evidence type="ECO:0008006" key="2">
    <source>
        <dbReference type="Google" id="ProtNLM"/>
    </source>
</evidence>
<gene>
    <name evidence="1" type="ORF">METZ01_LOCUS423153</name>
</gene>
<organism evidence="1">
    <name type="scientific">marine metagenome</name>
    <dbReference type="NCBI Taxonomy" id="408172"/>
    <lineage>
        <taxon>unclassified sequences</taxon>
        <taxon>metagenomes</taxon>
        <taxon>ecological metagenomes</taxon>
    </lineage>
</organism>
<proteinExistence type="predicted"/>